<keyword evidence="2" id="KW-0830">Ubiquinone</keyword>
<dbReference type="SUPFAM" id="SSF51735">
    <property type="entry name" value="NAD(P)-binding Rossmann-fold domains"/>
    <property type="match status" value="1"/>
</dbReference>
<dbReference type="InterPro" id="IPR001509">
    <property type="entry name" value="Epimerase_deHydtase"/>
</dbReference>
<evidence type="ECO:0000313" key="3">
    <source>
        <dbReference type="Proteomes" id="UP000012073"/>
    </source>
</evidence>
<proteinExistence type="predicted"/>
<dbReference type="EMBL" id="HG001495">
    <property type="protein sequence ID" value="CDF32418.1"/>
    <property type="molecule type" value="Genomic_DNA"/>
</dbReference>
<reference evidence="3" key="1">
    <citation type="journal article" date="2013" name="Proc. Natl. Acad. Sci. U.S.A.">
        <title>Genome structure and metabolic features in the red seaweed Chondrus crispus shed light on evolution of the Archaeplastida.</title>
        <authorList>
            <person name="Collen J."/>
            <person name="Porcel B."/>
            <person name="Carre W."/>
            <person name="Ball S.G."/>
            <person name="Chaparro C."/>
            <person name="Tonon T."/>
            <person name="Barbeyron T."/>
            <person name="Michel G."/>
            <person name="Noel B."/>
            <person name="Valentin K."/>
            <person name="Elias M."/>
            <person name="Artiguenave F."/>
            <person name="Arun A."/>
            <person name="Aury J.M."/>
            <person name="Barbosa-Neto J.F."/>
            <person name="Bothwell J.H."/>
            <person name="Bouget F.Y."/>
            <person name="Brillet L."/>
            <person name="Cabello-Hurtado F."/>
            <person name="Capella-Gutierrez S."/>
            <person name="Charrier B."/>
            <person name="Cladiere L."/>
            <person name="Cock J.M."/>
            <person name="Coelho S.M."/>
            <person name="Colleoni C."/>
            <person name="Czjzek M."/>
            <person name="Da Silva C."/>
            <person name="Delage L."/>
            <person name="Denoeud F."/>
            <person name="Deschamps P."/>
            <person name="Dittami S.M."/>
            <person name="Gabaldon T."/>
            <person name="Gachon C.M."/>
            <person name="Groisillier A."/>
            <person name="Herve C."/>
            <person name="Jabbari K."/>
            <person name="Katinka M."/>
            <person name="Kloareg B."/>
            <person name="Kowalczyk N."/>
            <person name="Labadie K."/>
            <person name="Leblanc C."/>
            <person name="Lopez P.J."/>
            <person name="McLachlan D.H."/>
            <person name="Meslet-Cladiere L."/>
            <person name="Moustafa A."/>
            <person name="Nehr Z."/>
            <person name="Nyvall Collen P."/>
            <person name="Panaud O."/>
            <person name="Partensky F."/>
            <person name="Poulain J."/>
            <person name="Rensing S.A."/>
            <person name="Rousvoal S."/>
            <person name="Samson G."/>
            <person name="Symeonidi A."/>
            <person name="Weissenbach J."/>
            <person name="Zambounis A."/>
            <person name="Wincker P."/>
            <person name="Boyen C."/>
        </authorList>
    </citation>
    <scope>NUCLEOTIDE SEQUENCE [LARGE SCALE GENOMIC DNA]</scope>
    <source>
        <strain evidence="3">cv. Stackhouse</strain>
    </source>
</reference>
<dbReference type="InterPro" id="IPR051207">
    <property type="entry name" value="ComplexI_NDUFA9_subunit"/>
</dbReference>
<dbReference type="PhylomeDB" id="R7Q3E2"/>
<accession>R7Q3E2</accession>
<dbReference type="PANTHER" id="PTHR12126">
    <property type="entry name" value="NADH-UBIQUINONE OXIDOREDUCTASE 39 KDA SUBUNIT-RELATED"/>
    <property type="match status" value="1"/>
</dbReference>
<dbReference type="AlphaFoldDB" id="R7Q3E2"/>
<dbReference type="OMA" id="DMKYDPI"/>
<feature type="domain" description="NAD-dependent epimerase/dehydratase" evidence="1">
    <location>
        <begin position="96"/>
        <end position="298"/>
    </location>
</feature>
<evidence type="ECO:0000259" key="1">
    <source>
        <dbReference type="Pfam" id="PF01370"/>
    </source>
</evidence>
<dbReference type="GO" id="GO:0044877">
    <property type="term" value="F:protein-containing complex binding"/>
    <property type="evidence" value="ECO:0007669"/>
    <property type="project" value="TreeGrafter"/>
</dbReference>
<dbReference type="PANTHER" id="PTHR12126:SF11">
    <property type="entry name" value="NADH DEHYDROGENASE [UBIQUINONE] 1 ALPHA SUBCOMPLEX SUBUNIT 9, MITOCHONDRIAL"/>
    <property type="match status" value="1"/>
</dbReference>
<dbReference type="GeneID" id="17319841"/>
<dbReference type="Gene3D" id="3.40.50.720">
    <property type="entry name" value="NAD(P)-binding Rossmann-like Domain"/>
    <property type="match status" value="1"/>
</dbReference>
<dbReference type="Gramene" id="CDF32418">
    <property type="protein sequence ID" value="CDF32418"/>
    <property type="gene ID" value="CHC_T00009463001"/>
</dbReference>
<dbReference type="OrthoDB" id="275457at2759"/>
<dbReference type="RefSeq" id="XP_005712083.1">
    <property type="nucleotide sequence ID" value="XM_005712026.1"/>
</dbReference>
<dbReference type="InterPro" id="IPR036291">
    <property type="entry name" value="NAD(P)-bd_dom_sf"/>
</dbReference>
<gene>
    <name evidence="2" type="ORF">CHC_T00009463001</name>
</gene>
<dbReference type="CDD" id="cd05271">
    <property type="entry name" value="NDUFA9_like_SDR_a"/>
    <property type="match status" value="1"/>
</dbReference>
<dbReference type="Pfam" id="PF01370">
    <property type="entry name" value="Epimerase"/>
    <property type="match status" value="1"/>
</dbReference>
<dbReference type="GO" id="GO:0005739">
    <property type="term" value="C:mitochondrion"/>
    <property type="evidence" value="ECO:0007669"/>
    <property type="project" value="TreeGrafter"/>
</dbReference>
<organism evidence="2 3">
    <name type="scientific">Chondrus crispus</name>
    <name type="common">Carrageen Irish moss</name>
    <name type="synonym">Polymorpha crispa</name>
    <dbReference type="NCBI Taxonomy" id="2769"/>
    <lineage>
        <taxon>Eukaryota</taxon>
        <taxon>Rhodophyta</taxon>
        <taxon>Florideophyceae</taxon>
        <taxon>Rhodymeniophycidae</taxon>
        <taxon>Gigartinales</taxon>
        <taxon>Gigartinaceae</taxon>
        <taxon>Chondrus</taxon>
    </lineage>
</organism>
<evidence type="ECO:0000313" key="2">
    <source>
        <dbReference type="EMBL" id="CDF32418.1"/>
    </source>
</evidence>
<dbReference type="KEGG" id="ccp:CHC_T00009463001"/>
<sequence length="417" mass="46132">MVCKVHRTDWAKWVEILSCRPVNSPTPAQLAWCPHLHLRIHRDPPFPDSLPTEKGHRLGCASPLTPSMAQTTLTAAASLAARGSGGRSSVSGIAATVFGATGFLGRYVTNQLGRIGSQVTVPYRGDELYSRHLKVMGDLGQVVPVPFELRDEDSVRDAIRGSTVLVNLIGKHYETLNYKFPDVHVSATRRLAEIAREEGIEHFVHVSAAAPAKDTSSRWLATKIEGEDCVRDVFPDATIVRPTDMFGTEDRFLTRMAINVMQMYAIPLADDGESLAQPVWVNDVASVVVTAARDPERFGGKTLELAGPDVMTIRELYDFVCTSIKREGRFIPVPGKLMEIGAKFTGARLPIINPYPLYTEEQVKMEVAETILDYEKEGVLRFEDLDCVAMSVHSDTAGEVLRRFRRGGDRSSLFYID</sequence>
<keyword evidence="3" id="KW-1185">Reference proteome</keyword>
<protein>
    <submittedName>
        <fullName evidence="2">NADH dehydrogenase [ubiquinone] 1 alpha subcomplex subunit 9, mitochondrial</fullName>
    </submittedName>
</protein>
<name>R7Q3E2_CHOCR</name>
<dbReference type="Proteomes" id="UP000012073">
    <property type="component" value="Unassembled WGS sequence"/>
</dbReference>
<dbReference type="STRING" id="2769.R7Q3E2"/>